<dbReference type="RefSeq" id="WP_252580006.1">
    <property type="nucleotide sequence ID" value="NZ_CP071527.1"/>
</dbReference>
<proteinExistence type="predicted"/>
<gene>
    <name evidence="1" type="ORF">J2N86_13600</name>
</gene>
<dbReference type="EMBL" id="CP071527">
    <property type="protein sequence ID" value="USQ13691.1"/>
    <property type="molecule type" value="Genomic_DNA"/>
</dbReference>
<name>A0ABY4Y7V5_9GAMM</name>
<evidence type="ECO:0008006" key="3">
    <source>
        <dbReference type="Google" id="ProtNLM"/>
    </source>
</evidence>
<accession>A0ABY4Y7V5</accession>
<organism evidence="1 2">
    <name type="scientific">Legionella lytica</name>
    <dbReference type="NCBI Taxonomy" id="96232"/>
    <lineage>
        <taxon>Bacteria</taxon>
        <taxon>Pseudomonadati</taxon>
        <taxon>Pseudomonadota</taxon>
        <taxon>Gammaproteobacteria</taxon>
        <taxon>Legionellales</taxon>
        <taxon>Legionellaceae</taxon>
        <taxon>Legionella</taxon>
    </lineage>
</organism>
<evidence type="ECO:0000313" key="2">
    <source>
        <dbReference type="Proteomes" id="UP001057474"/>
    </source>
</evidence>
<protein>
    <recommendedName>
        <fullName evidence="3">Substrate of the Dot/Icm secretion system</fullName>
    </recommendedName>
</protein>
<reference evidence="1" key="1">
    <citation type="submission" date="2021-03" db="EMBL/GenBank/DDBJ databases">
        <title>Legionella lytica PCM 2298.</title>
        <authorList>
            <person name="Koper P."/>
        </authorList>
    </citation>
    <scope>NUCLEOTIDE SEQUENCE</scope>
    <source>
        <strain evidence="1">PCM 2298</strain>
    </source>
</reference>
<keyword evidence="2" id="KW-1185">Reference proteome</keyword>
<sequence length="122" mass="13871">MYLLNANASLSVRNKKNYLPEHYAKKSGNNILICLFECLRYRKDTETEHRDKKAEAARALESVLLGRASYEAIEPYMNLFSSKVSPSLARFYKAFLPIIAPYTEANDEPQVMAIASSSNFKL</sequence>
<dbReference type="Proteomes" id="UP001057474">
    <property type="component" value="Chromosome"/>
</dbReference>
<evidence type="ECO:0000313" key="1">
    <source>
        <dbReference type="EMBL" id="USQ13691.1"/>
    </source>
</evidence>